<comment type="caution">
    <text evidence="3">The sequence shown here is derived from an EMBL/GenBank/DDBJ whole genome shotgun (WGS) entry which is preliminary data.</text>
</comment>
<evidence type="ECO:0000313" key="4">
    <source>
        <dbReference type="Proteomes" id="UP000037210"/>
    </source>
</evidence>
<name>A0A0M0BS63_9ARCH</name>
<dbReference type="Pfam" id="PF02778">
    <property type="entry name" value="tRNA_int_endo_N"/>
    <property type="match status" value="1"/>
</dbReference>
<protein>
    <recommendedName>
        <fullName evidence="5">tRNA intron endonuclease catalytic domain-containing protein</fullName>
    </recommendedName>
</protein>
<dbReference type="Gene3D" id="3.40.1350.10">
    <property type="match status" value="1"/>
</dbReference>
<dbReference type="InterPro" id="IPR011856">
    <property type="entry name" value="tRNA_endonuc-like_dom_sf"/>
</dbReference>
<gene>
    <name evidence="3" type="ORF">AC482_01260</name>
</gene>
<dbReference type="Proteomes" id="UP000037210">
    <property type="component" value="Unassembled WGS sequence"/>
</dbReference>
<accession>A0A0M0BS63</accession>
<dbReference type="PANTHER" id="PTHR21227">
    <property type="entry name" value="TRNA-SPLICING ENDONUCLEASE SUBUNIT SEN2"/>
    <property type="match status" value="1"/>
</dbReference>
<dbReference type="GO" id="GO:0003676">
    <property type="term" value="F:nucleic acid binding"/>
    <property type="evidence" value="ECO:0007669"/>
    <property type="project" value="InterPro"/>
</dbReference>
<evidence type="ECO:0000259" key="1">
    <source>
        <dbReference type="Pfam" id="PF01974"/>
    </source>
</evidence>
<sequence>MEIISAVYTRDGVAVPAQNEANSLYQDGYGSLLGDSRLLKLRPCEVLYLVERRRIAVVDEESRHRLVFQELLRRFSSDDAHIWTRYLVYRDLRSRGFVVRDGAGPAVEFLVYQRGSFGRRPPRYIVHAIWEGNPEPVGRLRQALKAAETDGRVLRLAVIDRRGEIVYYTLSEVGFTEDEEPVAEALDL</sequence>
<organism evidence="3 4">
    <name type="scientific">miscellaneous Crenarchaeota group-15 archaeon DG-45</name>
    <dbReference type="NCBI Taxonomy" id="1685127"/>
    <lineage>
        <taxon>Archaea</taxon>
        <taxon>Candidatus Bathyarchaeota</taxon>
        <taxon>MCG-15</taxon>
    </lineage>
</organism>
<dbReference type="Pfam" id="PF01974">
    <property type="entry name" value="tRNA_int_endo"/>
    <property type="match status" value="1"/>
</dbReference>
<dbReference type="EMBL" id="LFWZ01000008">
    <property type="protein sequence ID" value="KON31279.1"/>
    <property type="molecule type" value="Genomic_DNA"/>
</dbReference>
<dbReference type="GO" id="GO:0000213">
    <property type="term" value="F:tRNA-intron lyase activity"/>
    <property type="evidence" value="ECO:0007669"/>
    <property type="project" value="InterPro"/>
</dbReference>
<dbReference type="SUPFAM" id="SSF55267">
    <property type="entry name" value="tRNA-intron endonuclease N-terminal domain-like"/>
    <property type="match status" value="1"/>
</dbReference>
<dbReference type="InterPro" id="IPR006678">
    <property type="entry name" value="tRNA_intron_Endonuc_N"/>
</dbReference>
<dbReference type="PANTHER" id="PTHR21227:SF0">
    <property type="entry name" value="TRNA-SPLICING ENDONUCLEASE SUBUNIT SEN2"/>
    <property type="match status" value="1"/>
</dbReference>
<dbReference type="CDD" id="cd22363">
    <property type="entry name" value="tRNA-intron_lyase_C"/>
    <property type="match status" value="1"/>
</dbReference>
<feature type="domain" description="tRNA intron endonuclease catalytic" evidence="1">
    <location>
        <begin position="82"/>
        <end position="167"/>
    </location>
</feature>
<evidence type="ECO:0000313" key="3">
    <source>
        <dbReference type="EMBL" id="KON31279.1"/>
    </source>
</evidence>
<dbReference type="AlphaFoldDB" id="A0A0M0BS63"/>
<dbReference type="Gene3D" id="3.40.1170.20">
    <property type="entry name" value="tRNA intron endonuclease, N-terminal domain"/>
    <property type="match status" value="1"/>
</dbReference>
<proteinExistence type="predicted"/>
<dbReference type="GO" id="GO:0005737">
    <property type="term" value="C:cytoplasm"/>
    <property type="evidence" value="ECO:0007669"/>
    <property type="project" value="TreeGrafter"/>
</dbReference>
<dbReference type="InterPro" id="IPR006676">
    <property type="entry name" value="tRNA_splic"/>
</dbReference>
<dbReference type="InterPro" id="IPR036740">
    <property type="entry name" value="tRNA_intron_Endonuc_N_sf"/>
</dbReference>
<dbReference type="InterPro" id="IPR036167">
    <property type="entry name" value="tRNA_intron_Endo_cat-like_sf"/>
</dbReference>
<dbReference type="GO" id="GO:0006388">
    <property type="term" value="P:tRNA splicing, via endonucleolytic cleavage and ligation"/>
    <property type="evidence" value="ECO:0007669"/>
    <property type="project" value="InterPro"/>
</dbReference>
<feature type="domain" description="tRNA intron endonuclease N-terminal" evidence="2">
    <location>
        <begin position="9"/>
        <end position="71"/>
    </location>
</feature>
<dbReference type="InterPro" id="IPR006677">
    <property type="entry name" value="tRNA_intron_Endonuc_cat-like"/>
</dbReference>
<evidence type="ECO:0008006" key="5">
    <source>
        <dbReference type="Google" id="ProtNLM"/>
    </source>
</evidence>
<reference evidence="3 4" key="1">
    <citation type="submission" date="2015-06" db="EMBL/GenBank/DDBJ databases">
        <title>New insights into the roles of widespread benthic archaea in carbon and nitrogen cycling.</title>
        <authorList>
            <person name="Lazar C.S."/>
            <person name="Baker B.J."/>
            <person name="Seitz K.W."/>
            <person name="Hyde A.S."/>
            <person name="Dick G.J."/>
            <person name="Hinrichs K.-U."/>
            <person name="Teske A.P."/>
        </authorList>
    </citation>
    <scope>NUCLEOTIDE SEQUENCE [LARGE SCALE GENOMIC DNA]</scope>
    <source>
        <strain evidence="3">DG-45</strain>
    </source>
</reference>
<evidence type="ECO:0000259" key="2">
    <source>
        <dbReference type="Pfam" id="PF02778"/>
    </source>
</evidence>
<dbReference type="SUPFAM" id="SSF53032">
    <property type="entry name" value="tRNA-intron endonuclease catalytic domain-like"/>
    <property type="match status" value="1"/>
</dbReference>